<proteinExistence type="predicted"/>
<evidence type="ECO:0000256" key="1">
    <source>
        <dbReference type="SAM" id="MobiDB-lite"/>
    </source>
</evidence>
<organism evidence="2 3">
    <name type="scientific">Protopolystoma xenopodis</name>
    <dbReference type="NCBI Taxonomy" id="117903"/>
    <lineage>
        <taxon>Eukaryota</taxon>
        <taxon>Metazoa</taxon>
        <taxon>Spiralia</taxon>
        <taxon>Lophotrochozoa</taxon>
        <taxon>Platyhelminthes</taxon>
        <taxon>Monogenea</taxon>
        <taxon>Polyopisthocotylea</taxon>
        <taxon>Polystomatidea</taxon>
        <taxon>Polystomatidae</taxon>
        <taxon>Protopolystoma</taxon>
    </lineage>
</organism>
<sequence>MSKGNSTTIQQAIPNADNTVRQVPRANDSIKQEPFHGLSRAPNSLQLGISDQEESALSSGFTQTEDDEENSHIVTVNCDHTMKSRLEQQQQCQHLLQGEDTRSVVNSHLDEDEIGVSGLVHGAGDDNDLDEYGAELDDFDDLEDEMEEEIEADEEAEAEAVGVEGEDDEEDGDDAEDLEDEDEEDVETGLCEDETTMDSTGLVRSQSSELVDSRGMMMIMMGDLPANSASAVEASHNNIRVTPVSLAEHRMLSSAHSSQAPNANPSLSTTNASLITTIASTILATQKSLVSTSGRRHQRLHTGYPSGLHMQQLQQQQQQARLSASAGSALTNSRANKYASAKGIKYIENHYFIESLLF</sequence>
<gene>
    <name evidence="2" type="ORF">PXEA_LOCUS16753</name>
</gene>
<dbReference type="Proteomes" id="UP000784294">
    <property type="component" value="Unassembled WGS sequence"/>
</dbReference>
<reference evidence="2" key="1">
    <citation type="submission" date="2018-11" db="EMBL/GenBank/DDBJ databases">
        <authorList>
            <consortium name="Pathogen Informatics"/>
        </authorList>
    </citation>
    <scope>NUCLEOTIDE SEQUENCE</scope>
</reference>
<evidence type="ECO:0000313" key="3">
    <source>
        <dbReference type="Proteomes" id="UP000784294"/>
    </source>
</evidence>
<evidence type="ECO:0000313" key="2">
    <source>
        <dbReference type="EMBL" id="VEL23313.1"/>
    </source>
</evidence>
<feature type="compositionally biased region" description="Polar residues" evidence="1">
    <location>
        <begin position="1"/>
        <end position="21"/>
    </location>
</feature>
<feature type="region of interest" description="Disordered" evidence="1">
    <location>
        <begin position="1"/>
        <end position="43"/>
    </location>
</feature>
<keyword evidence="3" id="KW-1185">Reference proteome</keyword>
<name>A0A3S5BGG3_9PLAT</name>
<protein>
    <submittedName>
        <fullName evidence="2">Uncharacterized protein</fullName>
    </submittedName>
</protein>
<dbReference type="EMBL" id="CAAALY010061272">
    <property type="protein sequence ID" value="VEL23313.1"/>
    <property type="molecule type" value="Genomic_DNA"/>
</dbReference>
<accession>A0A3S5BGG3</accession>
<comment type="caution">
    <text evidence="2">The sequence shown here is derived from an EMBL/GenBank/DDBJ whole genome shotgun (WGS) entry which is preliminary data.</text>
</comment>
<dbReference type="AlphaFoldDB" id="A0A3S5BGG3"/>
<feature type="region of interest" description="Disordered" evidence="1">
    <location>
        <begin position="144"/>
        <end position="188"/>
    </location>
</feature>